<dbReference type="Proteomes" id="UP000232673">
    <property type="component" value="Unassembled WGS sequence"/>
</dbReference>
<keyword evidence="1" id="KW-0597">Phosphoprotein</keyword>
<dbReference type="SMART" id="SM00850">
    <property type="entry name" value="LytTR"/>
    <property type="match status" value="1"/>
</dbReference>
<dbReference type="AlphaFoldDB" id="A0A2N0TVF4"/>
<dbReference type="OrthoDB" id="2168082at2"/>
<protein>
    <recommendedName>
        <fullName evidence="6">Two-component system response regulator</fullName>
    </recommendedName>
</protein>
<proteinExistence type="predicted"/>
<dbReference type="Gene3D" id="3.40.50.2300">
    <property type="match status" value="1"/>
</dbReference>
<gene>
    <name evidence="4" type="ORF">APR41_17695</name>
</gene>
<feature type="modified residue" description="4-aspartylphosphate" evidence="1">
    <location>
        <position position="55"/>
    </location>
</feature>
<evidence type="ECO:0000313" key="4">
    <source>
        <dbReference type="EMBL" id="PKD18742.1"/>
    </source>
</evidence>
<evidence type="ECO:0000259" key="2">
    <source>
        <dbReference type="PROSITE" id="PS50110"/>
    </source>
</evidence>
<reference evidence="4 5" key="1">
    <citation type="submission" date="2015-10" db="EMBL/GenBank/DDBJ databases">
        <title>Draft genome sequence of Salegentibacter salinarum KCTC 12975.</title>
        <authorList>
            <person name="Lin W."/>
            <person name="Zheng Q."/>
        </authorList>
    </citation>
    <scope>NUCLEOTIDE SEQUENCE [LARGE SCALE GENOMIC DNA]</scope>
    <source>
        <strain evidence="4 5">KCTC 12975</strain>
    </source>
</reference>
<sequence>MGFTYSIISDDAELISKLLELPIDFKEFTCVGYTGNGERACDIILQSKPQFVFIDLDNPRINDPFSFVNQFYQFLEVLPSFIAISASKNYAYEVIKNDFIDYLLKPLPLFELRKSLMRFKKKMTDSGQICLKSYSDYHFLKLKHILYLKADNNTTDFYLTSGDRVVAFKSLKIYQQLLPVEFVRVHKSYIVNSNLIRRINFAKNRISLEELVSVTEIPFSKKYQDNVTRLRDSFFKTNLSFD</sequence>
<dbReference type="InterPro" id="IPR007492">
    <property type="entry name" value="LytTR_DNA-bd_dom"/>
</dbReference>
<keyword evidence="5" id="KW-1185">Reference proteome</keyword>
<evidence type="ECO:0008006" key="6">
    <source>
        <dbReference type="Google" id="ProtNLM"/>
    </source>
</evidence>
<accession>A0A2N0TVF4</accession>
<dbReference type="InterPro" id="IPR011006">
    <property type="entry name" value="CheY-like_superfamily"/>
</dbReference>
<dbReference type="InterPro" id="IPR046947">
    <property type="entry name" value="LytR-like"/>
</dbReference>
<organism evidence="4 5">
    <name type="scientific">Salegentibacter salinarum</name>
    <dbReference type="NCBI Taxonomy" id="447422"/>
    <lineage>
        <taxon>Bacteria</taxon>
        <taxon>Pseudomonadati</taxon>
        <taxon>Bacteroidota</taxon>
        <taxon>Flavobacteriia</taxon>
        <taxon>Flavobacteriales</taxon>
        <taxon>Flavobacteriaceae</taxon>
        <taxon>Salegentibacter</taxon>
    </lineage>
</organism>
<dbReference type="EMBL" id="LKTS01000021">
    <property type="protein sequence ID" value="PKD18742.1"/>
    <property type="molecule type" value="Genomic_DNA"/>
</dbReference>
<dbReference type="InterPro" id="IPR001789">
    <property type="entry name" value="Sig_transdc_resp-reg_receiver"/>
</dbReference>
<dbReference type="PROSITE" id="PS50110">
    <property type="entry name" value="RESPONSE_REGULATORY"/>
    <property type="match status" value="1"/>
</dbReference>
<feature type="domain" description="Response regulatory" evidence="2">
    <location>
        <begin position="5"/>
        <end position="120"/>
    </location>
</feature>
<dbReference type="PANTHER" id="PTHR37299:SF1">
    <property type="entry name" value="STAGE 0 SPORULATION PROTEIN A HOMOLOG"/>
    <property type="match status" value="1"/>
</dbReference>
<evidence type="ECO:0000313" key="5">
    <source>
        <dbReference type="Proteomes" id="UP000232673"/>
    </source>
</evidence>
<dbReference type="Gene3D" id="2.40.50.1020">
    <property type="entry name" value="LytTr DNA-binding domain"/>
    <property type="match status" value="1"/>
</dbReference>
<dbReference type="PROSITE" id="PS50930">
    <property type="entry name" value="HTH_LYTTR"/>
    <property type="match status" value="1"/>
</dbReference>
<dbReference type="RefSeq" id="WP_079714590.1">
    <property type="nucleotide sequence ID" value="NZ_FUZC01000024.1"/>
</dbReference>
<evidence type="ECO:0000259" key="3">
    <source>
        <dbReference type="PROSITE" id="PS50930"/>
    </source>
</evidence>
<evidence type="ECO:0000256" key="1">
    <source>
        <dbReference type="PROSITE-ProRule" id="PRU00169"/>
    </source>
</evidence>
<dbReference type="GO" id="GO:0003677">
    <property type="term" value="F:DNA binding"/>
    <property type="evidence" value="ECO:0007669"/>
    <property type="project" value="InterPro"/>
</dbReference>
<dbReference type="STRING" id="447422.SAMN05660903_03635"/>
<name>A0A2N0TVF4_9FLAO</name>
<dbReference type="Pfam" id="PF04397">
    <property type="entry name" value="LytTR"/>
    <property type="match status" value="1"/>
</dbReference>
<dbReference type="SUPFAM" id="SSF52172">
    <property type="entry name" value="CheY-like"/>
    <property type="match status" value="1"/>
</dbReference>
<dbReference type="PANTHER" id="PTHR37299">
    <property type="entry name" value="TRANSCRIPTIONAL REGULATOR-RELATED"/>
    <property type="match status" value="1"/>
</dbReference>
<feature type="domain" description="HTH LytTR-type" evidence="3">
    <location>
        <begin position="129"/>
        <end position="233"/>
    </location>
</feature>
<dbReference type="GO" id="GO:0000156">
    <property type="term" value="F:phosphorelay response regulator activity"/>
    <property type="evidence" value="ECO:0007669"/>
    <property type="project" value="InterPro"/>
</dbReference>
<comment type="caution">
    <text evidence="4">The sequence shown here is derived from an EMBL/GenBank/DDBJ whole genome shotgun (WGS) entry which is preliminary data.</text>
</comment>